<evidence type="ECO:0000259" key="12">
    <source>
        <dbReference type="PROSITE" id="PS50262"/>
    </source>
</evidence>
<keyword evidence="6 11" id="KW-1133">Transmembrane helix</keyword>
<comment type="subcellular location">
    <subcellularLocation>
        <location evidence="1 11">Cell membrane</location>
        <topology evidence="1 11">Multi-pass membrane protein</topology>
    </subcellularLocation>
</comment>
<sequence>MVLQDYRIKPTELITCHLALIHIVMLLIVLGFWSPNMFESLNLQNDFKCKALFYLHRVMRGLSICITCYLSVLQATIISPNTDWVVKTKHALTNYIMYIFLFFWFLNLSFSSNVILFTLAYSNTSQTKPLVISEYCSISPSTPIRRGLFSFLTFSRDVFFVGVMMFSSAYMMFLLFRHHRRSLHLHRSSFSVRYSPEQRATWTILALLSVFVVIYWMNLIISSYSTLLWRYDPVLLSLQKLVLNVYATVCPVIQMTFQKRIHDIVRFMYWKYCYFITE</sequence>
<feature type="domain" description="G-protein coupled receptors family 1 profile" evidence="12">
    <location>
        <begin position="1"/>
        <end position="254"/>
    </location>
</feature>
<protein>
    <recommendedName>
        <fullName evidence="11">Vomeronasal type-1 receptor</fullName>
    </recommendedName>
</protein>
<gene>
    <name evidence="14" type="primary">LOC101984519</name>
</gene>
<keyword evidence="13" id="KW-1185">Reference proteome</keyword>
<proteinExistence type="inferred from homology"/>
<evidence type="ECO:0000256" key="2">
    <source>
        <dbReference type="ARBA" id="ARBA00010663"/>
    </source>
</evidence>
<feature type="transmembrane region" description="Helical" evidence="11">
    <location>
        <begin position="95"/>
        <end position="121"/>
    </location>
</feature>
<evidence type="ECO:0000256" key="11">
    <source>
        <dbReference type="RuleBase" id="RU364061"/>
    </source>
</evidence>
<keyword evidence="3 11" id="KW-1003">Cell membrane</keyword>
<feature type="transmembrane region" description="Helical" evidence="11">
    <location>
        <begin position="158"/>
        <end position="179"/>
    </location>
</feature>
<evidence type="ECO:0000256" key="8">
    <source>
        <dbReference type="ARBA" id="ARBA00023136"/>
    </source>
</evidence>
<evidence type="ECO:0000256" key="6">
    <source>
        <dbReference type="ARBA" id="ARBA00022989"/>
    </source>
</evidence>
<evidence type="ECO:0000256" key="9">
    <source>
        <dbReference type="ARBA" id="ARBA00023170"/>
    </source>
</evidence>
<name>A0ABM0LIR6_MICOH</name>
<keyword evidence="5 11" id="KW-0812">Transmembrane</keyword>
<dbReference type="InterPro" id="IPR017452">
    <property type="entry name" value="GPCR_Rhodpsn_7TM"/>
</dbReference>
<accession>A0ABM0LIR6</accession>
<organism evidence="13 14">
    <name type="scientific">Microtus ochrogaster</name>
    <name type="common">Prairie vole</name>
    <dbReference type="NCBI Taxonomy" id="79684"/>
    <lineage>
        <taxon>Eukaryota</taxon>
        <taxon>Metazoa</taxon>
        <taxon>Chordata</taxon>
        <taxon>Craniata</taxon>
        <taxon>Vertebrata</taxon>
        <taxon>Euteleostomi</taxon>
        <taxon>Mammalia</taxon>
        <taxon>Eutheria</taxon>
        <taxon>Euarchontoglires</taxon>
        <taxon>Glires</taxon>
        <taxon>Rodentia</taxon>
        <taxon>Myomorpha</taxon>
        <taxon>Muroidea</taxon>
        <taxon>Cricetidae</taxon>
        <taxon>Arvicolinae</taxon>
        <taxon>Microtus</taxon>
    </lineage>
</organism>
<evidence type="ECO:0000256" key="3">
    <source>
        <dbReference type="ARBA" id="ARBA00022475"/>
    </source>
</evidence>
<dbReference type="Proteomes" id="UP000694915">
    <property type="component" value="Unplaced"/>
</dbReference>
<dbReference type="PROSITE" id="PS50262">
    <property type="entry name" value="G_PROTEIN_RECEP_F1_2"/>
    <property type="match status" value="1"/>
</dbReference>
<evidence type="ECO:0000313" key="13">
    <source>
        <dbReference type="Proteomes" id="UP000694915"/>
    </source>
</evidence>
<feature type="transmembrane region" description="Helical" evidence="11">
    <location>
        <begin position="53"/>
        <end position="74"/>
    </location>
</feature>
<evidence type="ECO:0000256" key="5">
    <source>
        <dbReference type="ARBA" id="ARBA00022692"/>
    </source>
</evidence>
<keyword evidence="9 11" id="KW-0675">Receptor</keyword>
<dbReference type="Gene3D" id="1.20.1070.10">
    <property type="entry name" value="Rhodopsin 7-helix transmembrane proteins"/>
    <property type="match status" value="1"/>
</dbReference>
<feature type="transmembrane region" description="Helical" evidence="11">
    <location>
        <begin position="241"/>
        <end position="257"/>
    </location>
</feature>
<dbReference type="SUPFAM" id="SSF81321">
    <property type="entry name" value="Family A G protein-coupled receptor-like"/>
    <property type="match status" value="1"/>
</dbReference>
<dbReference type="RefSeq" id="XP_005367002.1">
    <property type="nucleotide sequence ID" value="XM_005366945.1"/>
</dbReference>
<feature type="transmembrane region" description="Helical" evidence="11">
    <location>
        <begin position="200"/>
        <end position="221"/>
    </location>
</feature>
<evidence type="ECO:0000256" key="10">
    <source>
        <dbReference type="ARBA" id="ARBA00023224"/>
    </source>
</evidence>
<feature type="transmembrane region" description="Helical" evidence="11">
    <location>
        <begin position="12"/>
        <end position="33"/>
    </location>
</feature>
<evidence type="ECO:0000256" key="1">
    <source>
        <dbReference type="ARBA" id="ARBA00004651"/>
    </source>
</evidence>
<dbReference type="InterPro" id="IPR004072">
    <property type="entry name" value="Vmron_rcpt_1"/>
</dbReference>
<reference evidence="14" key="1">
    <citation type="submission" date="2025-08" db="UniProtKB">
        <authorList>
            <consortium name="RefSeq"/>
        </authorList>
    </citation>
    <scope>IDENTIFICATION</scope>
</reference>
<evidence type="ECO:0000256" key="7">
    <source>
        <dbReference type="ARBA" id="ARBA00023040"/>
    </source>
</evidence>
<keyword evidence="10 11" id="KW-0807">Transducer</keyword>
<dbReference type="PRINTS" id="PR01534">
    <property type="entry name" value="VOMERONASL1R"/>
</dbReference>
<comment type="similarity">
    <text evidence="2 11">Belongs to the G-protein coupled receptor 1 family.</text>
</comment>
<evidence type="ECO:0000256" key="4">
    <source>
        <dbReference type="ARBA" id="ARBA00022507"/>
    </source>
</evidence>
<dbReference type="GeneID" id="101984519"/>
<dbReference type="PANTHER" id="PTHR24062">
    <property type="entry name" value="VOMERONASAL TYPE-1 RECEPTOR"/>
    <property type="match status" value="1"/>
</dbReference>
<dbReference type="Pfam" id="PF03402">
    <property type="entry name" value="V1R"/>
    <property type="match status" value="1"/>
</dbReference>
<keyword evidence="7 11" id="KW-0297">G-protein coupled receptor</keyword>
<keyword evidence="4 11" id="KW-0589">Pheromone response</keyword>
<evidence type="ECO:0000313" key="14">
    <source>
        <dbReference type="RefSeq" id="XP_005367002.1"/>
    </source>
</evidence>
<keyword evidence="8 11" id="KW-0472">Membrane</keyword>